<evidence type="ECO:0000313" key="5">
    <source>
        <dbReference type="EMBL" id="GII23374.1"/>
    </source>
</evidence>
<dbReference type="Proteomes" id="UP000599074">
    <property type="component" value="Unassembled WGS sequence"/>
</dbReference>
<dbReference type="InterPro" id="IPR038261">
    <property type="entry name" value="GPP34-like_sf"/>
</dbReference>
<comment type="subcellular location">
    <subcellularLocation>
        <location evidence="1">Golgi apparatus membrane</location>
        <topology evidence="1">Peripheral membrane protein</topology>
        <orientation evidence="1">Cytoplasmic side</orientation>
    </subcellularLocation>
</comment>
<dbReference type="GO" id="GO:0006890">
    <property type="term" value="P:retrograde vesicle-mediated transport, Golgi to endoplasmic reticulum"/>
    <property type="evidence" value="ECO:0007669"/>
    <property type="project" value="TreeGrafter"/>
</dbReference>
<dbReference type="GO" id="GO:0048194">
    <property type="term" value="P:Golgi vesicle budding"/>
    <property type="evidence" value="ECO:0007669"/>
    <property type="project" value="TreeGrafter"/>
</dbReference>
<evidence type="ECO:0000256" key="4">
    <source>
        <dbReference type="ARBA" id="ARBA00023136"/>
    </source>
</evidence>
<dbReference type="GO" id="GO:0070273">
    <property type="term" value="F:phosphatidylinositol-4-phosphate binding"/>
    <property type="evidence" value="ECO:0007669"/>
    <property type="project" value="InterPro"/>
</dbReference>
<organism evidence="5 6">
    <name type="scientific">Planosporangium mesophilum</name>
    <dbReference type="NCBI Taxonomy" id="689768"/>
    <lineage>
        <taxon>Bacteria</taxon>
        <taxon>Bacillati</taxon>
        <taxon>Actinomycetota</taxon>
        <taxon>Actinomycetes</taxon>
        <taxon>Micromonosporales</taxon>
        <taxon>Micromonosporaceae</taxon>
        <taxon>Planosporangium</taxon>
    </lineage>
</organism>
<dbReference type="EMBL" id="BOON01000028">
    <property type="protein sequence ID" value="GII23374.1"/>
    <property type="molecule type" value="Genomic_DNA"/>
</dbReference>
<keyword evidence="2" id="KW-0333">Golgi apparatus</keyword>
<dbReference type="PANTHER" id="PTHR12704">
    <property type="entry name" value="TRANS-GOLGI PROTEIN GMX33"/>
    <property type="match status" value="1"/>
</dbReference>
<proteinExistence type="predicted"/>
<reference evidence="5" key="1">
    <citation type="submission" date="2021-01" db="EMBL/GenBank/DDBJ databases">
        <title>Whole genome shotgun sequence of Planosporangium mesophilum NBRC 109066.</title>
        <authorList>
            <person name="Komaki H."/>
            <person name="Tamura T."/>
        </authorList>
    </citation>
    <scope>NUCLEOTIDE SEQUENCE</scope>
    <source>
        <strain evidence="5">NBRC 109066</strain>
    </source>
</reference>
<accession>A0A8J3X1I1</accession>
<dbReference type="AlphaFoldDB" id="A0A8J3X1I1"/>
<dbReference type="InterPro" id="IPR008628">
    <property type="entry name" value="GPP34-like"/>
</dbReference>
<evidence type="ECO:0000256" key="2">
    <source>
        <dbReference type="ARBA" id="ARBA00023034"/>
    </source>
</evidence>
<dbReference type="GO" id="GO:0007030">
    <property type="term" value="P:Golgi organization"/>
    <property type="evidence" value="ECO:0007669"/>
    <property type="project" value="TreeGrafter"/>
</dbReference>
<dbReference type="PANTHER" id="PTHR12704:SF2">
    <property type="entry name" value="GOLGI PHOSPHOPROTEIN 3 HOMOLOG SAURON"/>
    <property type="match status" value="1"/>
</dbReference>
<evidence type="ECO:0000256" key="3">
    <source>
        <dbReference type="ARBA" id="ARBA00023121"/>
    </source>
</evidence>
<dbReference type="GO" id="GO:0043001">
    <property type="term" value="P:Golgi to plasma membrane protein transport"/>
    <property type="evidence" value="ECO:0007669"/>
    <property type="project" value="TreeGrafter"/>
</dbReference>
<name>A0A8J3X1I1_9ACTN</name>
<dbReference type="Gene3D" id="1.10.3630.10">
    <property type="entry name" value="yeast vps74-n-term truncation variant domain like"/>
    <property type="match status" value="1"/>
</dbReference>
<sequence length="222" mass="23236">MTVTLADELLLLAYDDAGSAVIDTSSLDLGLAGALLVELALAGRVGVVDKRVVVTDPLPTGEPIADAALATIAADAKRRKPEDWVNRLDGGLRQQLLGRLVDAGVLRRDEDKVLWVFPRTRYPSTTGGEPAVEADARHRVEAALAGTGPVDARTAALCALIKAVGLERAFPDRPAKEVRKRLGVIAEGDWASTAVRKAIGEMQAAVAVVITSAAIATTATNT</sequence>
<keyword evidence="3" id="KW-0446">Lipid-binding</keyword>
<dbReference type="RefSeq" id="WP_168115935.1">
    <property type="nucleotide sequence ID" value="NZ_BOON01000028.1"/>
</dbReference>
<evidence type="ECO:0000313" key="6">
    <source>
        <dbReference type="Proteomes" id="UP000599074"/>
    </source>
</evidence>
<comment type="caution">
    <text evidence="5">The sequence shown here is derived from an EMBL/GenBank/DDBJ whole genome shotgun (WGS) entry which is preliminary data.</text>
</comment>
<keyword evidence="6" id="KW-1185">Reference proteome</keyword>
<dbReference type="Pfam" id="PF05719">
    <property type="entry name" value="GPP34"/>
    <property type="match status" value="1"/>
</dbReference>
<protein>
    <recommendedName>
        <fullName evidence="7">GPP34 family phosphoprotein</fullName>
    </recommendedName>
</protein>
<dbReference type="GO" id="GO:0012505">
    <property type="term" value="C:endomembrane system"/>
    <property type="evidence" value="ECO:0007669"/>
    <property type="project" value="UniProtKB-ARBA"/>
</dbReference>
<dbReference type="GO" id="GO:0005829">
    <property type="term" value="C:cytosol"/>
    <property type="evidence" value="ECO:0007669"/>
    <property type="project" value="TreeGrafter"/>
</dbReference>
<evidence type="ECO:0008006" key="7">
    <source>
        <dbReference type="Google" id="ProtNLM"/>
    </source>
</evidence>
<gene>
    <name evidence="5" type="ORF">Pme01_29710</name>
</gene>
<keyword evidence="4" id="KW-0472">Membrane</keyword>
<evidence type="ECO:0000256" key="1">
    <source>
        <dbReference type="ARBA" id="ARBA00004255"/>
    </source>
</evidence>